<keyword evidence="1 2" id="KW-0238">DNA-binding</keyword>
<keyword evidence="5" id="KW-1185">Reference proteome</keyword>
<dbReference type="InterPro" id="IPR009057">
    <property type="entry name" value="Homeodomain-like_sf"/>
</dbReference>
<dbReference type="SUPFAM" id="SSF46689">
    <property type="entry name" value="Homeodomain-like"/>
    <property type="match status" value="1"/>
</dbReference>
<dbReference type="AlphaFoldDB" id="A0A1I1GJX5"/>
<sequence>MPRKRRILKEHILEAALELMKDEGFQNFTARRIAEYLNASTQPIYKEFDSMDHLRENLLEYVKENIRQEVFKGTKDKIDLVSVCANYIHFAKKEATLFCALFMGRDYPVRALHACALDSLNQLMNDMEELEDHEERRAFLDIIWPSIHGTAVLTAQGQLEYDEQTINEKAEHIVTHSLAAWKQSKIA</sequence>
<accession>A0A1I1GJX5</accession>
<evidence type="ECO:0000259" key="3">
    <source>
        <dbReference type="PROSITE" id="PS50977"/>
    </source>
</evidence>
<evidence type="ECO:0000313" key="4">
    <source>
        <dbReference type="EMBL" id="SFC12069.1"/>
    </source>
</evidence>
<dbReference type="STRING" id="753702.SAMN04488102_103123"/>
<dbReference type="Pfam" id="PF00440">
    <property type="entry name" value="TetR_N"/>
    <property type="match status" value="1"/>
</dbReference>
<dbReference type="InterPro" id="IPR036271">
    <property type="entry name" value="Tet_transcr_reg_TetR-rel_C_sf"/>
</dbReference>
<dbReference type="GO" id="GO:0003677">
    <property type="term" value="F:DNA binding"/>
    <property type="evidence" value="ECO:0007669"/>
    <property type="project" value="UniProtKB-UniRule"/>
</dbReference>
<reference evidence="5" key="1">
    <citation type="submission" date="2016-10" db="EMBL/GenBank/DDBJ databases">
        <authorList>
            <person name="Varghese N."/>
            <person name="Submissions S."/>
        </authorList>
    </citation>
    <scope>NUCLEOTIDE SEQUENCE [LARGE SCALE GENOMIC DNA]</scope>
    <source>
        <strain evidence="5">DSM 23664</strain>
    </source>
</reference>
<evidence type="ECO:0000256" key="2">
    <source>
        <dbReference type="PROSITE-ProRule" id="PRU00335"/>
    </source>
</evidence>
<dbReference type="PROSITE" id="PS50977">
    <property type="entry name" value="HTH_TETR_2"/>
    <property type="match status" value="1"/>
</dbReference>
<gene>
    <name evidence="4" type="ORF">SAMN04488102_103123</name>
</gene>
<dbReference type="SUPFAM" id="SSF48498">
    <property type="entry name" value="Tetracyclin repressor-like, C-terminal domain"/>
    <property type="match status" value="1"/>
</dbReference>
<dbReference type="Proteomes" id="UP000199612">
    <property type="component" value="Unassembled WGS sequence"/>
</dbReference>
<dbReference type="InterPro" id="IPR001647">
    <property type="entry name" value="HTH_TetR"/>
</dbReference>
<proteinExistence type="predicted"/>
<evidence type="ECO:0000313" key="5">
    <source>
        <dbReference type="Proteomes" id="UP000199612"/>
    </source>
</evidence>
<feature type="DNA-binding region" description="H-T-H motif" evidence="2">
    <location>
        <begin position="29"/>
        <end position="48"/>
    </location>
</feature>
<dbReference type="EMBL" id="FOLT01000003">
    <property type="protein sequence ID" value="SFC12069.1"/>
    <property type="molecule type" value="Genomic_DNA"/>
</dbReference>
<name>A0A1I1GJX5_9LACT</name>
<organism evidence="4 5">
    <name type="scientific">Alkalibacterium subtropicum</name>
    <dbReference type="NCBI Taxonomy" id="753702"/>
    <lineage>
        <taxon>Bacteria</taxon>
        <taxon>Bacillati</taxon>
        <taxon>Bacillota</taxon>
        <taxon>Bacilli</taxon>
        <taxon>Lactobacillales</taxon>
        <taxon>Carnobacteriaceae</taxon>
        <taxon>Alkalibacterium</taxon>
    </lineage>
</organism>
<dbReference type="Gene3D" id="1.10.357.10">
    <property type="entry name" value="Tetracycline Repressor, domain 2"/>
    <property type="match status" value="1"/>
</dbReference>
<feature type="domain" description="HTH tetR-type" evidence="3">
    <location>
        <begin position="6"/>
        <end position="66"/>
    </location>
</feature>
<protein>
    <submittedName>
        <fullName evidence="4">Transcriptional regulator, TetR family</fullName>
    </submittedName>
</protein>
<evidence type="ECO:0000256" key="1">
    <source>
        <dbReference type="ARBA" id="ARBA00023125"/>
    </source>
</evidence>